<dbReference type="InterPro" id="IPR044209">
    <property type="entry name" value="MOS11"/>
</dbReference>
<keyword evidence="5" id="KW-1185">Reference proteome</keyword>
<feature type="chain" id="PRO_5042185297" description="THO1-MOS11 C-terminal domain-containing protein" evidence="2">
    <location>
        <begin position="18"/>
        <end position="203"/>
    </location>
</feature>
<feature type="domain" description="THO1-MOS11 C-terminal" evidence="3">
    <location>
        <begin position="74"/>
        <end position="103"/>
    </location>
</feature>
<dbReference type="InterPro" id="IPR040746">
    <property type="entry name" value="THO1_MOS11_C"/>
</dbReference>
<feature type="compositionally biased region" description="Basic and acidic residues" evidence="1">
    <location>
        <begin position="64"/>
        <end position="73"/>
    </location>
</feature>
<gene>
    <name evidence="4" type="ORF">RND71_003867</name>
</gene>
<organism evidence="4 5">
    <name type="scientific">Anisodus tanguticus</name>
    <dbReference type="NCBI Taxonomy" id="243964"/>
    <lineage>
        <taxon>Eukaryota</taxon>
        <taxon>Viridiplantae</taxon>
        <taxon>Streptophyta</taxon>
        <taxon>Embryophyta</taxon>
        <taxon>Tracheophyta</taxon>
        <taxon>Spermatophyta</taxon>
        <taxon>Magnoliopsida</taxon>
        <taxon>eudicotyledons</taxon>
        <taxon>Gunneridae</taxon>
        <taxon>Pentapetalae</taxon>
        <taxon>asterids</taxon>
        <taxon>lamiids</taxon>
        <taxon>Solanales</taxon>
        <taxon>Solanaceae</taxon>
        <taxon>Solanoideae</taxon>
        <taxon>Hyoscyameae</taxon>
        <taxon>Anisodus</taxon>
    </lineage>
</organism>
<dbReference type="GO" id="GO:0005634">
    <property type="term" value="C:nucleus"/>
    <property type="evidence" value="ECO:0007669"/>
    <property type="project" value="TreeGrafter"/>
</dbReference>
<sequence>MRTLIHSPLLFCKVVSSSIFDMATTTGPQNPENPIKTLDQPPSDPNPMAETVSPPDSAPTSGGAKEEIKEGNVQKKMKRAERFGMAVQLSEEDKRNARAERFGTGSPVQGSDASKKAEEHKKQARAERFGLVKSDTTDEEAKKKARLTRFAPPAKTDPVEEDKRKARALRFSQPQPGSQPQANGKGNVEQETAAVDKAGGEPE</sequence>
<evidence type="ECO:0000313" key="5">
    <source>
        <dbReference type="Proteomes" id="UP001291623"/>
    </source>
</evidence>
<evidence type="ECO:0000259" key="3">
    <source>
        <dbReference type="Pfam" id="PF18592"/>
    </source>
</evidence>
<name>A0AAE1SZK5_9SOLA</name>
<comment type="caution">
    <text evidence="4">The sequence shown here is derived from an EMBL/GenBank/DDBJ whole genome shotgun (WGS) entry which is preliminary data.</text>
</comment>
<reference evidence="4" key="1">
    <citation type="submission" date="2023-12" db="EMBL/GenBank/DDBJ databases">
        <title>Genome assembly of Anisodus tanguticus.</title>
        <authorList>
            <person name="Wang Y.-J."/>
        </authorList>
    </citation>
    <scope>NUCLEOTIDE SEQUENCE</scope>
    <source>
        <strain evidence="4">KB-2021</strain>
        <tissue evidence="4">Leaf</tissue>
    </source>
</reference>
<feature type="compositionally biased region" description="Polar residues" evidence="1">
    <location>
        <begin position="172"/>
        <end position="184"/>
    </location>
</feature>
<dbReference type="PANTHER" id="PTHR47701">
    <property type="entry name" value="PROTEIN MODIFIER OF SNC1 11"/>
    <property type="match status" value="1"/>
</dbReference>
<feature type="region of interest" description="Disordered" evidence="1">
    <location>
        <begin position="23"/>
        <end position="203"/>
    </location>
</feature>
<protein>
    <recommendedName>
        <fullName evidence="3">THO1-MOS11 C-terminal domain-containing protein</fullName>
    </recommendedName>
</protein>
<dbReference type="EMBL" id="JAVYJV010000002">
    <property type="protein sequence ID" value="KAK4377571.1"/>
    <property type="molecule type" value="Genomic_DNA"/>
</dbReference>
<dbReference type="Proteomes" id="UP001291623">
    <property type="component" value="Unassembled WGS sequence"/>
</dbReference>
<keyword evidence="2" id="KW-0732">Signal</keyword>
<feature type="compositionally biased region" description="Basic and acidic residues" evidence="1">
    <location>
        <begin position="91"/>
        <end position="101"/>
    </location>
</feature>
<proteinExistence type="predicted"/>
<dbReference type="PANTHER" id="PTHR47701:SF3">
    <property type="entry name" value="PROTEIN MODIFIER OF SNC1 11-LIKE"/>
    <property type="match status" value="1"/>
</dbReference>
<accession>A0AAE1SZK5</accession>
<evidence type="ECO:0000313" key="4">
    <source>
        <dbReference type="EMBL" id="KAK4377571.1"/>
    </source>
</evidence>
<feature type="signal peptide" evidence="2">
    <location>
        <begin position="1"/>
        <end position="17"/>
    </location>
</feature>
<evidence type="ECO:0000256" key="1">
    <source>
        <dbReference type="SAM" id="MobiDB-lite"/>
    </source>
</evidence>
<dbReference type="GO" id="GO:0016973">
    <property type="term" value="P:poly(A)+ mRNA export from nucleus"/>
    <property type="evidence" value="ECO:0007669"/>
    <property type="project" value="InterPro"/>
</dbReference>
<dbReference type="Pfam" id="PF18592">
    <property type="entry name" value="Tho1_MOS11_C"/>
    <property type="match status" value="1"/>
</dbReference>
<feature type="compositionally biased region" description="Basic and acidic residues" evidence="1">
    <location>
        <begin position="113"/>
        <end position="142"/>
    </location>
</feature>
<feature type="compositionally biased region" description="Polar residues" evidence="1">
    <location>
        <begin position="23"/>
        <end position="32"/>
    </location>
</feature>
<evidence type="ECO:0000256" key="2">
    <source>
        <dbReference type="SAM" id="SignalP"/>
    </source>
</evidence>
<dbReference type="AlphaFoldDB" id="A0AAE1SZK5"/>